<dbReference type="OrthoDB" id="5864171at2759"/>
<dbReference type="PROSITE" id="PS51898">
    <property type="entry name" value="TYR_RECOMBINASE"/>
    <property type="match status" value="1"/>
</dbReference>
<dbReference type="InterPro" id="IPR011010">
    <property type="entry name" value="DNA_brk_join_enz"/>
</dbReference>
<dbReference type="Pfam" id="PF00589">
    <property type="entry name" value="Phage_integrase"/>
    <property type="match status" value="1"/>
</dbReference>
<dbReference type="PANTHER" id="PTHR30349">
    <property type="entry name" value="PHAGE INTEGRASE-RELATED"/>
    <property type="match status" value="1"/>
</dbReference>
<keyword evidence="1" id="KW-0233">DNA recombination</keyword>
<evidence type="ECO:0000256" key="1">
    <source>
        <dbReference type="ARBA" id="ARBA00023172"/>
    </source>
</evidence>
<dbReference type="InterPro" id="IPR013762">
    <property type="entry name" value="Integrase-like_cat_sf"/>
</dbReference>
<keyword evidence="4" id="KW-1185">Reference proteome</keyword>
<evidence type="ECO:0000313" key="4">
    <source>
        <dbReference type="Proteomes" id="UP000053660"/>
    </source>
</evidence>
<evidence type="ECO:0000259" key="2">
    <source>
        <dbReference type="PROSITE" id="PS51898"/>
    </source>
</evidence>
<dbReference type="InterPro" id="IPR002104">
    <property type="entry name" value="Integrase_catalytic"/>
</dbReference>
<dbReference type="AlphaFoldDB" id="A0A0B1TJ32"/>
<dbReference type="EMBL" id="KN549836">
    <property type="protein sequence ID" value="KHJ95827.1"/>
    <property type="molecule type" value="Genomic_DNA"/>
</dbReference>
<dbReference type="GO" id="GO:0015074">
    <property type="term" value="P:DNA integration"/>
    <property type="evidence" value="ECO:0007669"/>
    <property type="project" value="InterPro"/>
</dbReference>
<reference evidence="3 4" key="1">
    <citation type="submission" date="2014-03" db="EMBL/GenBank/DDBJ databases">
        <title>Draft genome of the hookworm Oesophagostomum dentatum.</title>
        <authorList>
            <person name="Mitreva M."/>
        </authorList>
    </citation>
    <scope>NUCLEOTIDE SEQUENCE [LARGE SCALE GENOMIC DNA]</scope>
    <source>
        <strain evidence="3 4">OD-Hann</strain>
    </source>
</reference>
<dbReference type="Gene3D" id="1.10.443.10">
    <property type="entry name" value="Intergrase catalytic core"/>
    <property type="match status" value="1"/>
</dbReference>
<evidence type="ECO:0000313" key="3">
    <source>
        <dbReference type="EMBL" id="KHJ95827.1"/>
    </source>
</evidence>
<protein>
    <submittedName>
        <fullName evidence="3">Site-specific recombinase, phage integrase family</fullName>
    </submittedName>
</protein>
<proteinExistence type="predicted"/>
<accession>A0A0B1TJ32</accession>
<feature type="domain" description="Tyr recombinase" evidence="2">
    <location>
        <begin position="106"/>
        <end position="295"/>
    </location>
</feature>
<dbReference type="Proteomes" id="UP000053660">
    <property type="component" value="Unassembled WGS sequence"/>
</dbReference>
<sequence>MQEDVEDQLEQPLTHFRAPNTTMTYNRALEEFRTWRRGCPDADTVDELDAAAIFVAKKSVTNSSRSLATFVSSLAFSRMGRKPFETERWTVLDELVRAKKRVESVKDQKFASTEEWLTLLDTTSRMSWPIWRADRAAVLLTLLFCGLMRISEALNICREDVSSRDAVLEVHGKGNSRKAKSDQFSSGSAVFLAREDWFDEALERLLGEHQGQFLLAAANGGKWSPGAAASEIRRLCEEAGIRVLSPHTFRRGGATRAIENGIPVDKVQRRGRWANPTSMKPYLARTLLTQGGPTALTGPPQPI</sequence>
<name>A0A0B1TJ32_OESDE</name>
<gene>
    <name evidence="3" type="ORF">OESDEN_04219</name>
</gene>
<dbReference type="SUPFAM" id="SSF56349">
    <property type="entry name" value="DNA breaking-rejoining enzymes"/>
    <property type="match status" value="1"/>
</dbReference>
<dbReference type="CDD" id="cd00397">
    <property type="entry name" value="DNA_BRE_C"/>
    <property type="match status" value="1"/>
</dbReference>
<dbReference type="GO" id="GO:0003677">
    <property type="term" value="F:DNA binding"/>
    <property type="evidence" value="ECO:0007669"/>
    <property type="project" value="InterPro"/>
</dbReference>
<dbReference type="GO" id="GO:0006310">
    <property type="term" value="P:DNA recombination"/>
    <property type="evidence" value="ECO:0007669"/>
    <property type="project" value="UniProtKB-KW"/>
</dbReference>
<organism evidence="3 4">
    <name type="scientific">Oesophagostomum dentatum</name>
    <name type="common">Nodular worm</name>
    <dbReference type="NCBI Taxonomy" id="61180"/>
    <lineage>
        <taxon>Eukaryota</taxon>
        <taxon>Metazoa</taxon>
        <taxon>Ecdysozoa</taxon>
        <taxon>Nematoda</taxon>
        <taxon>Chromadorea</taxon>
        <taxon>Rhabditida</taxon>
        <taxon>Rhabditina</taxon>
        <taxon>Rhabditomorpha</taxon>
        <taxon>Strongyloidea</taxon>
        <taxon>Strongylidae</taxon>
        <taxon>Oesophagostomum</taxon>
    </lineage>
</organism>
<dbReference type="InterPro" id="IPR050090">
    <property type="entry name" value="Tyrosine_recombinase_XerCD"/>
</dbReference>